<evidence type="ECO:0000256" key="1">
    <source>
        <dbReference type="SAM" id="SignalP"/>
    </source>
</evidence>
<evidence type="ECO:0000313" key="2">
    <source>
        <dbReference type="EMBL" id="MBI4132275.1"/>
    </source>
</evidence>
<sequence length="153" mass="16516">MMRRLSVLALAAVLLVALAVPAYAGGRHRGGNTATNVALGLASFAVFNQLMGSFTDNHRDNHRWHTRTFVYEQQPVVFAAPAPVAYQMAPVVVAPPPPPPPQTVYYPHGRYEFSGSQWVWIPNAPAAPPPSASACQPTGKYVKTPQGILPECQ</sequence>
<reference evidence="2" key="1">
    <citation type="submission" date="2020-07" db="EMBL/GenBank/DDBJ databases">
        <title>Huge and variable diversity of episymbiotic CPR bacteria and DPANN archaea in groundwater ecosystems.</title>
        <authorList>
            <person name="He C.Y."/>
            <person name="Keren R."/>
            <person name="Whittaker M."/>
            <person name="Farag I.F."/>
            <person name="Doudna J."/>
            <person name="Cate J.H.D."/>
            <person name="Banfield J.F."/>
        </authorList>
    </citation>
    <scope>NUCLEOTIDE SEQUENCE</scope>
    <source>
        <strain evidence="2">NC_groundwater_1226_Ag_S-0.1um_59_124</strain>
    </source>
</reference>
<keyword evidence="1" id="KW-0732">Signal</keyword>
<gene>
    <name evidence="2" type="ORF">HY474_01450</name>
</gene>
<name>A0A932YYF2_9BACT</name>
<feature type="signal peptide" evidence="1">
    <location>
        <begin position="1"/>
        <end position="24"/>
    </location>
</feature>
<dbReference type="AlphaFoldDB" id="A0A932YYF2"/>
<dbReference type="Proteomes" id="UP000704960">
    <property type="component" value="Unassembled WGS sequence"/>
</dbReference>
<evidence type="ECO:0000313" key="3">
    <source>
        <dbReference type="Proteomes" id="UP000704960"/>
    </source>
</evidence>
<feature type="chain" id="PRO_5037619287" evidence="1">
    <location>
        <begin position="25"/>
        <end position="153"/>
    </location>
</feature>
<proteinExistence type="predicted"/>
<accession>A0A932YYF2</accession>
<organism evidence="2 3">
    <name type="scientific">Candidatus Sungiibacteriota bacterium</name>
    <dbReference type="NCBI Taxonomy" id="2750080"/>
    <lineage>
        <taxon>Bacteria</taxon>
        <taxon>Candidatus Sungiibacteriota</taxon>
    </lineage>
</organism>
<dbReference type="EMBL" id="JACQMJ010000007">
    <property type="protein sequence ID" value="MBI4132275.1"/>
    <property type="molecule type" value="Genomic_DNA"/>
</dbReference>
<comment type="caution">
    <text evidence="2">The sequence shown here is derived from an EMBL/GenBank/DDBJ whole genome shotgun (WGS) entry which is preliminary data.</text>
</comment>
<protein>
    <submittedName>
        <fullName evidence="2">Uncharacterized protein</fullName>
    </submittedName>
</protein>